<dbReference type="RefSeq" id="WP_289454590.1">
    <property type="nucleotide sequence ID" value="NZ_JAUCGQ010000001.1"/>
</dbReference>
<name>A0ABT7SEZ4_9CELL</name>
<proteinExistence type="predicted"/>
<comment type="caution">
    <text evidence="1">The sequence shown here is derived from an EMBL/GenBank/DDBJ whole genome shotgun (WGS) entry which is preliminary data.</text>
</comment>
<keyword evidence="2" id="KW-1185">Reference proteome</keyword>
<protein>
    <submittedName>
        <fullName evidence="1">Uncharacterized protein</fullName>
    </submittedName>
</protein>
<dbReference type="Proteomes" id="UP001529338">
    <property type="component" value="Unassembled WGS sequence"/>
</dbReference>
<accession>A0ABT7SEZ4</accession>
<evidence type="ECO:0000313" key="2">
    <source>
        <dbReference type="Proteomes" id="UP001529338"/>
    </source>
</evidence>
<reference evidence="1 2" key="1">
    <citation type="submission" date="2023-06" db="EMBL/GenBank/DDBJ databases">
        <title>Cellulomonas sp. MW4 Whole genome sequence.</title>
        <authorList>
            <person name="Park S."/>
        </authorList>
    </citation>
    <scope>NUCLEOTIDE SEQUENCE [LARGE SCALE GENOMIC DNA]</scope>
    <source>
        <strain evidence="1 2">MW4</strain>
    </source>
</reference>
<gene>
    <name evidence="1" type="ORF">QRT04_07485</name>
</gene>
<sequence>MTPTTNQCPTCGSTTLAAGVVVGRSPGVKFKGSTGPAGDLGGILLTRGIFNHSAPAWRCDSCGTVVIPSSVSGRA</sequence>
<evidence type="ECO:0000313" key="1">
    <source>
        <dbReference type="EMBL" id="MDM7854768.1"/>
    </source>
</evidence>
<organism evidence="1 2">
    <name type="scientific">Cellulomonas alba</name>
    <dbReference type="NCBI Taxonomy" id="3053467"/>
    <lineage>
        <taxon>Bacteria</taxon>
        <taxon>Bacillati</taxon>
        <taxon>Actinomycetota</taxon>
        <taxon>Actinomycetes</taxon>
        <taxon>Micrococcales</taxon>
        <taxon>Cellulomonadaceae</taxon>
        <taxon>Cellulomonas</taxon>
    </lineage>
</organism>
<dbReference type="EMBL" id="JAUCGQ010000001">
    <property type="protein sequence ID" value="MDM7854768.1"/>
    <property type="molecule type" value="Genomic_DNA"/>
</dbReference>